<dbReference type="InterPro" id="IPR000477">
    <property type="entry name" value="RT_dom"/>
</dbReference>
<comment type="caution">
    <text evidence="4">The sequence shown here is derived from an EMBL/GenBank/DDBJ whole genome shotgun (WGS) entry which is preliminary data.</text>
</comment>
<dbReference type="Gene3D" id="3.30.70.270">
    <property type="match status" value="2"/>
</dbReference>
<dbReference type="InterPro" id="IPR051320">
    <property type="entry name" value="Viral_Replic_Matur_Polypro"/>
</dbReference>
<evidence type="ECO:0000256" key="2">
    <source>
        <dbReference type="ARBA" id="ARBA00012180"/>
    </source>
</evidence>
<dbReference type="PANTHER" id="PTHR33064">
    <property type="entry name" value="POL PROTEIN"/>
    <property type="match status" value="1"/>
</dbReference>
<feature type="non-terminal residue" evidence="4">
    <location>
        <position position="209"/>
    </location>
</feature>
<evidence type="ECO:0000256" key="1">
    <source>
        <dbReference type="ARBA" id="ARBA00010879"/>
    </source>
</evidence>
<proteinExistence type="inferred from homology"/>
<keyword evidence="5" id="KW-1185">Reference proteome</keyword>
<accession>A0A7K5B761</accession>
<dbReference type="EMBL" id="VYZD01000666">
    <property type="protein sequence ID" value="NWR91851.1"/>
    <property type="molecule type" value="Genomic_DNA"/>
</dbReference>
<evidence type="ECO:0000313" key="4">
    <source>
        <dbReference type="EMBL" id="NWR91851.1"/>
    </source>
</evidence>
<comment type="similarity">
    <text evidence="1">Belongs to the beta type-B retroviral polymerase family. HERV class-II K(HML-2) pol subfamily.</text>
</comment>
<protein>
    <recommendedName>
        <fullName evidence="2">ribonuclease H</fullName>
        <ecNumber evidence="2">3.1.26.4</ecNumber>
    </recommendedName>
</protein>
<organism evidence="4 5">
    <name type="scientific">Furnarius figulus</name>
    <dbReference type="NCBI Taxonomy" id="463165"/>
    <lineage>
        <taxon>Eukaryota</taxon>
        <taxon>Metazoa</taxon>
        <taxon>Chordata</taxon>
        <taxon>Craniata</taxon>
        <taxon>Vertebrata</taxon>
        <taxon>Euteleostomi</taxon>
        <taxon>Archelosauria</taxon>
        <taxon>Archosauria</taxon>
        <taxon>Dinosauria</taxon>
        <taxon>Saurischia</taxon>
        <taxon>Theropoda</taxon>
        <taxon>Coelurosauria</taxon>
        <taxon>Aves</taxon>
        <taxon>Neognathae</taxon>
        <taxon>Neoaves</taxon>
        <taxon>Telluraves</taxon>
        <taxon>Australaves</taxon>
        <taxon>Passeriformes</taxon>
        <taxon>Furnariidae</taxon>
        <taxon>Furnarius</taxon>
    </lineage>
</organism>
<dbReference type="GO" id="GO:0004523">
    <property type="term" value="F:RNA-DNA hybrid ribonuclease activity"/>
    <property type="evidence" value="ECO:0007669"/>
    <property type="project" value="UniProtKB-EC"/>
</dbReference>
<feature type="domain" description="Reverse transcriptase" evidence="3">
    <location>
        <begin position="1"/>
        <end position="125"/>
    </location>
</feature>
<name>A0A7K5B761_9FURN</name>
<dbReference type="InterPro" id="IPR043128">
    <property type="entry name" value="Rev_trsase/Diguanyl_cyclase"/>
</dbReference>
<dbReference type="SUPFAM" id="SSF56672">
    <property type="entry name" value="DNA/RNA polymerases"/>
    <property type="match status" value="1"/>
</dbReference>
<evidence type="ECO:0000259" key="3">
    <source>
        <dbReference type="PROSITE" id="PS50878"/>
    </source>
</evidence>
<feature type="non-terminal residue" evidence="4">
    <location>
        <position position="1"/>
    </location>
</feature>
<dbReference type="EC" id="3.1.26.4" evidence="2"/>
<dbReference type="PROSITE" id="PS50878">
    <property type="entry name" value="RT_POL"/>
    <property type="match status" value="1"/>
</dbReference>
<evidence type="ECO:0000313" key="5">
    <source>
        <dbReference type="Proteomes" id="UP000529852"/>
    </source>
</evidence>
<reference evidence="4 5" key="1">
    <citation type="submission" date="2019-09" db="EMBL/GenBank/DDBJ databases">
        <title>Bird 10,000 Genomes (B10K) Project - Family phase.</title>
        <authorList>
            <person name="Zhang G."/>
        </authorList>
    </citation>
    <scope>NUCLEOTIDE SEQUENCE [LARGE SCALE GENOMIC DNA]</scope>
    <source>
        <strain evidence="4">B10K-DU-003-06</strain>
    </source>
</reference>
<gene>
    <name evidence="4" type="primary">Tf26_1</name>
    <name evidence="4" type="ORF">FURFIG_R08794</name>
</gene>
<dbReference type="AlphaFoldDB" id="A0A7K5B761"/>
<dbReference type="Pfam" id="PF00078">
    <property type="entry name" value="RVT_1"/>
    <property type="match status" value="1"/>
</dbReference>
<dbReference type="InterPro" id="IPR043502">
    <property type="entry name" value="DNA/RNA_pol_sf"/>
</dbReference>
<dbReference type="Proteomes" id="UP000529852">
    <property type="component" value="Unassembled WGS sequence"/>
</dbReference>
<dbReference type="PANTHER" id="PTHR33064:SF37">
    <property type="entry name" value="RIBONUCLEASE H"/>
    <property type="match status" value="1"/>
</dbReference>
<sequence length="209" mass="24136">ATTDVKDMFFMVPLQESDQERFAFIWEGQQYTFTRLPQGFKHSPTLAQHALAQELSLIPPAPGVKVYQYIDDILVAGNEITPVQTTQTDIVKHLESLDLHVPPDKLQLPSQELKFLRIWWKGGMVCIPPDTLTCLEQLKTPENKKDLQHALGLLIFWRKHIPDFSIIARPLYDFLRKKAKWDWTHQEALQPIFEANTYHSLGPIHSTDP</sequence>